<evidence type="ECO:0000259" key="1">
    <source>
        <dbReference type="Pfam" id="PF20703"/>
    </source>
</evidence>
<comment type="caution">
    <text evidence="2">The sequence shown here is derived from an EMBL/GenBank/DDBJ whole genome shotgun (WGS) entry which is preliminary data.</text>
</comment>
<dbReference type="EMBL" id="ANNX02000020">
    <property type="protein sequence ID" value="KYC41609.1"/>
    <property type="molecule type" value="Genomic_DNA"/>
</dbReference>
<dbReference type="Gene3D" id="3.40.50.300">
    <property type="entry name" value="P-loop containing nucleotide triphosphate hydrolases"/>
    <property type="match status" value="1"/>
</dbReference>
<evidence type="ECO:0000313" key="2">
    <source>
        <dbReference type="EMBL" id="KYC41609.1"/>
    </source>
</evidence>
<name>A0A139XA95_9CYAN</name>
<dbReference type="InterPro" id="IPR011990">
    <property type="entry name" value="TPR-like_helical_dom_sf"/>
</dbReference>
<accession>A0A139XA95</accession>
<dbReference type="OrthoDB" id="433942at2"/>
<dbReference type="SUPFAM" id="SSF48452">
    <property type="entry name" value="TPR-like"/>
    <property type="match status" value="2"/>
</dbReference>
<protein>
    <recommendedName>
        <fullName evidence="1">Novel STAND NTPase 1 domain-containing protein</fullName>
    </recommendedName>
</protein>
<dbReference type="STRING" id="128403.WA1_16300"/>
<keyword evidence="3" id="KW-1185">Reference proteome</keyword>
<organism evidence="2 3">
    <name type="scientific">Scytonema hofmannii PCC 7110</name>
    <dbReference type="NCBI Taxonomy" id="128403"/>
    <lineage>
        <taxon>Bacteria</taxon>
        <taxon>Bacillati</taxon>
        <taxon>Cyanobacteriota</taxon>
        <taxon>Cyanophyceae</taxon>
        <taxon>Nostocales</taxon>
        <taxon>Scytonemataceae</taxon>
        <taxon>Scytonema</taxon>
    </lineage>
</organism>
<dbReference type="Gene3D" id="1.25.40.10">
    <property type="entry name" value="Tetratricopeptide repeat domain"/>
    <property type="match status" value="1"/>
</dbReference>
<sequence length="941" mass="109767">MSNQNRLQELSADNAQSLKTLQRAIANSKGQFSLILVRCNYACLRLQILQLLQEQYNLVIQEFPLEPSAKTLYTNILERFDRQQLDALIIWGFEVVEDIDSLLYATNNVRDSFQRFAFPVVLWVRDTMWSQLRRKAPDFINWARPIVEFKITERELIRLLHENAQQAFAEQPEFSLDNAELKAAQQDLLESGQELKPEIQAKLAFLHGLACYKNFHLDDAIKQYEQSLYFWQNNQQYEQSGIVLFHLVLVCYLKGKDYQEKTKTYSQQYLKIFEQIKSSNWSMKYINKLGDVLRQLEEWEQLQLLAQKALVIHQQKVELKLVAQDYTFLAAVALKKNSDWEEAKQLALESLKIFEYPAIFPNISDDESQVLGLNYFILAQAQQQLREIEDAIENLEKARKRSQPQYDPILYVEILGELRNIQFKRGKYLEAFHLKQEQREIANQYGLRAFIGAGCLQPPQRVINPIATYAGESPDMPVEDIVVASGRQKDVEALIERMKRRDCKLTVIYGPSGVGKSSIVQAALVPALERTYFEGRIVLPILLQDYKNWLNRLGECLAKPLDNNFLSAYLSIIIEQLRENEQKKLFTILIFDQFEEFFFDNNNPVNKQWFSDFLRQCLEIPYLKVILSLREDYIHFLLKISRLTSLRIDKNYENILYYLGHFSREDAKTVVQSLTRRSAFPLELSLIEQLVKDLAVKEEIVLPIELQVVGMQLENEKITQLEDYQKLGDMPQEKLVEKFLEDVVQDCGRENENVAWRILYALTDERGIRPLRSRNDLISISDEPEEKIDFILEILSGSGLLIMIREIDSNRYQLIHDYIVKPIRDKTKDNNLFILSLKHNYSTLVEIKSYEMPSNAAITGKAFINNTDNKTLVPIRILREINAKPIGEKQYINGVTTRTVQPYLVSIRLEGLSKFIDLEVFDWEGQILRLGKDFLQKVLIF</sequence>
<dbReference type="SUPFAM" id="SSF52540">
    <property type="entry name" value="P-loop containing nucleoside triphosphate hydrolases"/>
    <property type="match status" value="1"/>
</dbReference>
<evidence type="ECO:0000313" key="3">
    <source>
        <dbReference type="Proteomes" id="UP000076925"/>
    </source>
</evidence>
<reference evidence="2 3" key="1">
    <citation type="journal article" date="2013" name="Genome Biol. Evol.">
        <title>Genomes of Stigonematalean cyanobacteria (subsection V) and the evolution of oxygenic photosynthesis from prokaryotes to plastids.</title>
        <authorList>
            <person name="Dagan T."/>
            <person name="Roettger M."/>
            <person name="Stucken K."/>
            <person name="Landan G."/>
            <person name="Koch R."/>
            <person name="Major P."/>
            <person name="Gould S.B."/>
            <person name="Goremykin V.V."/>
            <person name="Rippka R."/>
            <person name="Tandeau de Marsac N."/>
            <person name="Gugger M."/>
            <person name="Lockhart P.J."/>
            <person name="Allen J.F."/>
            <person name="Brune I."/>
            <person name="Maus I."/>
            <person name="Puhler A."/>
            <person name="Martin W.F."/>
        </authorList>
    </citation>
    <scope>NUCLEOTIDE SEQUENCE [LARGE SCALE GENOMIC DNA]</scope>
    <source>
        <strain evidence="2 3">PCC 7110</strain>
    </source>
</reference>
<gene>
    <name evidence="2" type="ORF">WA1_16300</name>
</gene>
<dbReference type="InterPro" id="IPR049052">
    <property type="entry name" value="nSTAND1"/>
</dbReference>
<dbReference type="Pfam" id="PF20703">
    <property type="entry name" value="nSTAND1"/>
    <property type="match status" value="1"/>
</dbReference>
<dbReference type="RefSeq" id="WP_017746498.1">
    <property type="nucleotide sequence ID" value="NZ_KQ976354.1"/>
</dbReference>
<feature type="domain" description="Novel STAND NTPase 1" evidence="1">
    <location>
        <begin position="486"/>
        <end position="820"/>
    </location>
</feature>
<dbReference type="AlphaFoldDB" id="A0A139XA95"/>
<dbReference type="InterPro" id="IPR027417">
    <property type="entry name" value="P-loop_NTPase"/>
</dbReference>
<proteinExistence type="predicted"/>
<dbReference type="Proteomes" id="UP000076925">
    <property type="component" value="Unassembled WGS sequence"/>
</dbReference>